<feature type="compositionally biased region" description="Polar residues" evidence="1">
    <location>
        <begin position="61"/>
        <end position="73"/>
    </location>
</feature>
<evidence type="ECO:0000256" key="1">
    <source>
        <dbReference type="SAM" id="MobiDB-lite"/>
    </source>
</evidence>
<keyword evidence="2" id="KW-0472">Membrane</keyword>
<comment type="caution">
    <text evidence="3">The sequence shown here is derived from an EMBL/GenBank/DDBJ whole genome shotgun (WGS) entry which is preliminary data.</text>
</comment>
<feature type="compositionally biased region" description="Basic and acidic residues" evidence="1">
    <location>
        <begin position="74"/>
        <end position="96"/>
    </location>
</feature>
<evidence type="ECO:0000256" key="2">
    <source>
        <dbReference type="SAM" id="Phobius"/>
    </source>
</evidence>
<dbReference type="EMBL" id="SDAM02000113">
    <property type="protein sequence ID" value="KAH6829023.1"/>
    <property type="molecule type" value="Genomic_DNA"/>
</dbReference>
<feature type="region of interest" description="Disordered" evidence="1">
    <location>
        <begin position="157"/>
        <end position="182"/>
    </location>
</feature>
<name>A0AAD4J9F6_PERFH</name>
<dbReference type="Proteomes" id="UP001190926">
    <property type="component" value="Unassembled WGS sequence"/>
</dbReference>
<reference evidence="3 4" key="1">
    <citation type="journal article" date="2021" name="Nat. Commun.">
        <title>Incipient diploidization of the medicinal plant Perilla within 10,000 years.</title>
        <authorList>
            <person name="Zhang Y."/>
            <person name="Shen Q."/>
            <person name="Leng L."/>
            <person name="Zhang D."/>
            <person name="Chen S."/>
            <person name="Shi Y."/>
            <person name="Ning Z."/>
            <person name="Chen S."/>
        </authorList>
    </citation>
    <scope>NUCLEOTIDE SEQUENCE [LARGE SCALE GENOMIC DNA]</scope>
    <source>
        <strain evidence="4">cv. PC099</strain>
    </source>
</reference>
<evidence type="ECO:0000313" key="4">
    <source>
        <dbReference type="Proteomes" id="UP001190926"/>
    </source>
</evidence>
<gene>
    <name evidence="3" type="ORF">C2S53_013171</name>
</gene>
<sequence>MNPLFSVATTFYALVLFYFPSIFSRFILSPVVLSTLLLLLYLLQLGSAQRSAIKRSDSDSVELNSTQSLPQQTEEFHDGDSHESSTVTESKHCQTYEPDPHQFYPDSFMEWDVRAPLEVIYEEYEGEEAGENDSEAKRESQMNVIRRYASLSLFYPESDSDASSEGDIPADGGWDSPDSTCFRWEEEDDRDGLIEIALDEKRNNEVDEENLIEIDLSPAR</sequence>
<dbReference type="PANTHER" id="PTHR37746:SF1">
    <property type="entry name" value="TRANSMEMBRANE PROTEIN"/>
    <property type="match status" value="1"/>
</dbReference>
<evidence type="ECO:0000313" key="3">
    <source>
        <dbReference type="EMBL" id="KAH6829023.1"/>
    </source>
</evidence>
<accession>A0AAD4J9F6</accession>
<keyword evidence="2" id="KW-0812">Transmembrane</keyword>
<keyword evidence="4" id="KW-1185">Reference proteome</keyword>
<proteinExistence type="predicted"/>
<dbReference type="AlphaFoldDB" id="A0AAD4J9F6"/>
<protein>
    <submittedName>
        <fullName evidence="3">Uncharacterized protein</fullName>
    </submittedName>
</protein>
<keyword evidence="2" id="KW-1133">Transmembrane helix</keyword>
<feature type="region of interest" description="Disordered" evidence="1">
    <location>
        <begin position="56"/>
        <end position="96"/>
    </location>
</feature>
<dbReference type="PANTHER" id="PTHR37746">
    <property type="entry name" value="TRANSMEMBRANE PROTEIN"/>
    <property type="match status" value="1"/>
</dbReference>
<feature type="transmembrane region" description="Helical" evidence="2">
    <location>
        <begin position="12"/>
        <end position="43"/>
    </location>
</feature>
<organism evidence="3 4">
    <name type="scientific">Perilla frutescens var. hirtella</name>
    <name type="common">Perilla citriodora</name>
    <name type="synonym">Perilla setoyensis</name>
    <dbReference type="NCBI Taxonomy" id="608512"/>
    <lineage>
        <taxon>Eukaryota</taxon>
        <taxon>Viridiplantae</taxon>
        <taxon>Streptophyta</taxon>
        <taxon>Embryophyta</taxon>
        <taxon>Tracheophyta</taxon>
        <taxon>Spermatophyta</taxon>
        <taxon>Magnoliopsida</taxon>
        <taxon>eudicotyledons</taxon>
        <taxon>Gunneridae</taxon>
        <taxon>Pentapetalae</taxon>
        <taxon>asterids</taxon>
        <taxon>lamiids</taxon>
        <taxon>Lamiales</taxon>
        <taxon>Lamiaceae</taxon>
        <taxon>Nepetoideae</taxon>
        <taxon>Elsholtzieae</taxon>
        <taxon>Perilla</taxon>
    </lineage>
</organism>